<protein>
    <submittedName>
        <fullName evidence="3">Uncharacterized protein</fullName>
    </submittedName>
</protein>
<feature type="region of interest" description="Disordered" evidence="2">
    <location>
        <begin position="1"/>
        <end position="172"/>
    </location>
</feature>
<name>A0A3G5ABG8_9VIRU</name>
<proteinExistence type="predicted"/>
<feature type="compositionally biased region" description="Basic and acidic residues" evidence="2">
    <location>
        <begin position="62"/>
        <end position="71"/>
    </location>
</feature>
<feature type="compositionally biased region" description="Basic and acidic residues" evidence="2">
    <location>
        <begin position="92"/>
        <end position="108"/>
    </location>
</feature>
<accession>A0A3G5ABG8</accession>
<keyword evidence="1" id="KW-0175">Coiled coil</keyword>
<feature type="compositionally biased region" description="Low complexity" evidence="2">
    <location>
        <begin position="120"/>
        <end position="166"/>
    </location>
</feature>
<feature type="compositionally biased region" description="Low complexity" evidence="2">
    <location>
        <begin position="31"/>
        <end position="42"/>
    </location>
</feature>
<evidence type="ECO:0000313" key="3">
    <source>
        <dbReference type="EMBL" id="AYV83621.1"/>
    </source>
</evidence>
<gene>
    <name evidence="3" type="ORF">Hyperionvirus9_38</name>
</gene>
<organism evidence="3">
    <name type="scientific">Hyperionvirus sp</name>
    <dbReference type="NCBI Taxonomy" id="2487770"/>
    <lineage>
        <taxon>Viruses</taxon>
        <taxon>Varidnaviria</taxon>
        <taxon>Bamfordvirae</taxon>
        <taxon>Nucleocytoviricota</taxon>
        <taxon>Megaviricetes</taxon>
        <taxon>Imitervirales</taxon>
        <taxon>Mimiviridae</taxon>
        <taxon>Klosneuvirinae</taxon>
    </lineage>
</organism>
<dbReference type="EMBL" id="MK072391">
    <property type="protein sequence ID" value="AYV83621.1"/>
    <property type="molecule type" value="Genomic_DNA"/>
</dbReference>
<reference evidence="3" key="1">
    <citation type="submission" date="2018-10" db="EMBL/GenBank/DDBJ databases">
        <title>Hidden diversity of soil giant viruses.</title>
        <authorList>
            <person name="Schulz F."/>
            <person name="Alteio L."/>
            <person name="Goudeau D."/>
            <person name="Ryan E.M."/>
            <person name="Malmstrom R.R."/>
            <person name="Blanchard J."/>
            <person name="Woyke T."/>
        </authorList>
    </citation>
    <scope>NUCLEOTIDE SEQUENCE</scope>
    <source>
        <strain evidence="3">HYV1</strain>
    </source>
</reference>
<feature type="coiled-coil region" evidence="1">
    <location>
        <begin position="229"/>
        <end position="340"/>
    </location>
</feature>
<evidence type="ECO:0000256" key="1">
    <source>
        <dbReference type="SAM" id="Coils"/>
    </source>
</evidence>
<sequence length="365" mass="40421">MVSYLGHENKSRNVNVKKDHKNIPKGRGVDQSDNSDSTQSSSKPNLKQIIEKLRKRSASMKAEYRVKDVHSSESISSESDSDDSGSGEDESKETAEVSKEDDSDKSSDSDSDNSEVTGDSANSESTEASEKTAASSDSSRSSGLISKSTRASTQSSSSRSGSEFRSIIPPKKLKEVQKIPAEVAPVKVSTPKRASSVRVGSKDLELTKLETKSNVGSTDTRGSLTLLKLDKLKQQLESLYKKNAKLQEVNDEAAKNYTELSGKNKDLKLLLLDCKEVQQKLKAANDHLEEKLTASHMERRAINNQYEELQVQLKDTQRQLSAVEDILRQANNDKIELKKQLCLKIAFALKILHKYIQCKWAISKI</sequence>
<feature type="compositionally biased region" description="Acidic residues" evidence="2">
    <location>
        <begin position="79"/>
        <end position="91"/>
    </location>
</feature>
<evidence type="ECO:0000256" key="2">
    <source>
        <dbReference type="SAM" id="MobiDB-lite"/>
    </source>
</evidence>